<dbReference type="Proteomes" id="UP000823749">
    <property type="component" value="Chromosome 5"/>
</dbReference>
<accession>A0AAV6K5A8</accession>
<name>A0AAV6K5A8_9ERIC</name>
<comment type="caution">
    <text evidence="2">The sequence shown here is derived from an EMBL/GenBank/DDBJ whole genome shotgun (WGS) entry which is preliminary data.</text>
</comment>
<evidence type="ECO:0000313" key="2">
    <source>
        <dbReference type="EMBL" id="KAG5547497.1"/>
    </source>
</evidence>
<dbReference type="EMBL" id="JACTNZ010000005">
    <property type="protein sequence ID" value="KAG5547497.1"/>
    <property type="molecule type" value="Genomic_DNA"/>
</dbReference>
<feature type="transmembrane region" description="Helical" evidence="1">
    <location>
        <begin position="120"/>
        <end position="140"/>
    </location>
</feature>
<keyword evidence="3" id="KW-1185">Reference proteome</keyword>
<sequence>MRNFDLRLLVPALLNFILYLVNQHKVNPWLPFVPILNLNSKIGFFSIVILMLFLITSVTIRLTVAAERIRVQIADRFSFFLAIALLGSVFLPKPVFWFGYLVILSISPWHNSLSELLARFLLSIWVVLRGIPVLNINCIVQIHQQNEIETNPPPPQVEDVDGDNEMGGNTILPEPEPIITVAAQL</sequence>
<gene>
    <name evidence="2" type="ORF">RHGRI_013252</name>
</gene>
<organism evidence="2 3">
    <name type="scientific">Rhododendron griersonianum</name>
    <dbReference type="NCBI Taxonomy" id="479676"/>
    <lineage>
        <taxon>Eukaryota</taxon>
        <taxon>Viridiplantae</taxon>
        <taxon>Streptophyta</taxon>
        <taxon>Embryophyta</taxon>
        <taxon>Tracheophyta</taxon>
        <taxon>Spermatophyta</taxon>
        <taxon>Magnoliopsida</taxon>
        <taxon>eudicotyledons</taxon>
        <taxon>Gunneridae</taxon>
        <taxon>Pentapetalae</taxon>
        <taxon>asterids</taxon>
        <taxon>Ericales</taxon>
        <taxon>Ericaceae</taxon>
        <taxon>Ericoideae</taxon>
        <taxon>Rhodoreae</taxon>
        <taxon>Rhododendron</taxon>
    </lineage>
</organism>
<proteinExistence type="predicted"/>
<protein>
    <submittedName>
        <fullName evidence="2">Uncharacterized protein</fullName>
    </submittedName>
</protein>
<feature type="transmembrane region" description="Helical" evidence="1">
    <location>
        <begin position="42"/>
        <end position="65"/>
    </location>
</feature>
<keyword evidence="1" id="KW-1133">Transmembrane helix</keyword>
<dbReference type="AlphaFoldDB" id="A0AAV6K5A8"/>
<keyword evidence="1" id="KW-0472">Membrane</keyword>
<evidence type="ECO:0000256" key="1">
    <source>
        <dbReference type="SAM" id="Phobius"/>
    </source>
</evidence>
<keyword evidence="1" id="KW-0812">Transmembrane</keyword>
<reference evidence="2" key="1">
    <citation type="submission" date="2020-08" db="EMBL/GenBank/DDBJ databases">
        <title>Plant Genome Project.</title>
        <authorList>
            <person name="Zhang R.-G."/>
        </authorList>
    </citation>
    <scope>NUCLEOTIDE SEQUENCE</scope>
    <source>
        <strain evidence="2">WSP0</strain>
        <tissue evidence="2">Leaf</tissue>
    </source>
</reference>
<feature type="transmembrane region" description="Helical" evidence="1">
    <location>
        <begin position="77"/>
        <end position="100"/>
    </location>
</feature>
<evidence type="ECO:0000313" key="3">
    <source>
        <dbReference type="Proteomes" id="UP000823749"/>
    </source>
</evidence>